<dbReference type="STRING" id="1552.A7L45_00335"/>
<reference evidence="2" key="1">
    <citation type="journal article" date="2016" name="Front. Microbiol.">
        <title>Complete Genome Sequence of Clostridium estertheticum DSM 8809, a Microbe Identified in Spoiled Vacuum Packed Beef.</title>
        <authorList>
            <person name="Yu Z."/>
            <person name="Gunn L."/>
            <person name="Brennan E."/>
            <person name="Reid R."/>
            <person name="Wall P.G."/>
            <person name="Gaora O.P."/>
            <person name="Hurley D."/>
            <person name="Bolton D."/>
            <person name="Fanning S."/>
        </authorList>
    </citation>
    <scope>NUCLEOTIDE SEQUENCE [LARGE SCALE GENOMIC DNA]</scope>
    <source>
        <strain evidence="2">DSM 8809</strain>
    </source>
</reference>
<evidence type="ECO:0000313" key="1">
    <source>
        <dbReference type="EMBL" id="APC38654.1"/>
    </source>
</evidence>
<dbReference type="OrthoDB" id="1913367at2"/>
<protein>
    <submittedName>
        <fullName evidence="1">Uncharacterized protein</fullName>
    </submittedName>
</protein>
<dbReference type="Proteomes" id="UP000182569">
    <property type="component" value="Chromosome"/>
</dbReference>
<keyword evidence="2" id="KW-1185">Reference proteome</keyword>
<organism evidence="1 2">
    <name type="scientific">Clostridium estertheticum subsp. estertheticum</name>
    <dbReference type="NCBI Taxonomy" id="1552"/>
    <lineage>
        <taxon>Bacteria</taxon>
        <taxon>Bacillati</taxon>
        <taxon>Bacillota</taxon>
        <taxon>Clostridia</taxon>
        <taxon>Eubacteriales</taxon>
        <taxon>Clostridiaceae</taxon>
        <taxon>Clostridium</taxon>
    </lineage>
</organism>
<sequence>MAVGGDNCIHCPEALTKQCSGEVTDCVCKRCPRNLRQCLTTKYCRETESIINIKDYWWETH</sequence>
<gene>
    <name evidence="1" type="ORF">A7L45_00335</name>
</gene>
<dbReference type="AlphaFoldDB" id="A0A1J0GCM9"/>
<proteinExistence type="predicted"/>
<dbReference type="RefSeq" id="WP_071610950.1">
    <property type="nucleotide sequence ID" value="NZ_CP015756.1"/>
</dbReference>
<evidence type="ECO:0000313" key="2">
    <source>
        <dbReference type="Proteomes" id="UP000182569"/>
    </source>
</evidence>
<dbReference type="EMBL" id="CP015756">
    <property type="protein sequence ID" value="APC38654.1"/>
    <property type="molecule type" value="Genomic_DNA"/>
</dbReference>
<accession>A0A1J0GCM9</accession>
<dbReference type="KEGG" id="ceu:A7L45_00335"/>
<name>A0A1J0GCM9_9CLOT</name>